<organism evidence="4 5">
    <name type="scientific">Gadus morhua</name>
    <name type="common">Atlantic cod</name>
    <dbReference type="NCBI Taxonomy" id="8049"/>
    <lineage>
        <taxon>Eukaryota</taxon>
        <taxon>Metazoa</taxon>
        <taxon>Chordata</taxon>
        <taxon>Craniata</taxon>
        <taxon>Vertebrata</taxon>
        <taxon>Euteleostomi</taxon>
        <taxon>Actinopterygii</taxon>
        <taxon>Neopterygii</taxon>
        <taxon>Teleostei</taxon>
        <taxon>Neoteleostei</taxon>
        <taxon>Acanthomorphata</taxon>
        <taxon>Zeiogadaria</taxon>
        <taxon>Gadariae</taxon>
        <taxon>Gadiformes</taxon>
        <taxon>Gadoidei</taxon>
        <taxon>Gadidae</taxon>
        <taxon>Gadus</taxon>
    </lineage>
</organism>
<reference evidence="4" key="1">
    <citation type="submission" date="2025-08" db="UniProtKB">
        <authorList>
            <consortium name="Ensembl"/>
        </authorList>
    </citation>
    <scope>IDENTIFICATION</scope>
</reference>
<dbReference type="PROSITE" id="PS50835">
    <property type="entry name" value="IG_LIKE"/>
    <property type="match status" value="2"/>
</dbReference>
<reference evidence="4" key="2">
    <citation type="submission" date="2025-09" db="UniProtKB">
        <authorList>
            <consortium name="Ensembl"/>
        </authorList>
    </citation>
    <scope>IDENTIFICATION</scope>
</reference>
<dbReference type="OMA" id="HELEKCP"/>
<dbReference type="GO" id="GO:0098632">
    <property type="term" value="F:cell-cell adhesion mediator activity"/>
    <property type="evidence" value="ECO:0007669"/>
    <property type="project" value="TreeGrafter"/>
</dbReference>
<dbReference type="GO" id="GO:0005912">
    <property type="term" value="C:adherens junction"/>
    <property type="evidence" value="ECO:0007669"/>
    <property type="project" value="TreeGrafter"/>
</dbReference>
<keyword evidence="2" id="KW-0812">Transmembrane</keyword>
<feature type="transmembrane region" description="Helical" evidence="2">
    <location>
        <begin position="301"/>
        <end position="324"/>
    </location>
</feature>
<dbReference type="SUPFAM" id="SSF48726">
    <property type="entry name" value="Immunoglobulin"/>
    <property type="match status" value="2"/>
</dbReference>
<dbReference type="InterPro" id="IPR003598">
    <property type="entry name" value="Ig_sub2"/>
</dbReference>
<keyword evidence="5" id="KW-1185">Reference proteome</keyword>
<dbReference type="SMART" id="SM00408">
    <property type="entry name" value="IGc2"/>
    <property type="match status" value="1"/>
</dbReference>
<proteinExistence type="predicted"/>
<dbReference type="InterPro" id="IPR013783">
    <property type="entry name" value="Ig-like_fold"/>
</dbReference>
<keyword evidence="2" id="KW-0472">Membrane</keyword>
<dbReference type="Pfam" id="PF13927">
    <property type="entry name" value="Ig_3"/>
    <property type="match status" value="1"/>
</dbReference>
<dbReference type="GeneTree" id="ENSGT00940000157231"/>
<feature type="compositionally biased region" description="Polar residues" evidence="1">
    <location>
        <begin position="351"/>
        <end position="371"/>
    </location>
</feature>
<dbReference type="AlphaFoldDB" id="A0A8C5ATW5"/>
<evidence type="ECO:0000313" key="5">
    <source>
        <dbReference type="Proteomes" id="UP000694546"/>
    </source>
</evidence>
<name>A0A8C5ATW5_GADMO</name>
<dbReference type="Proteomes" id="UP000694546">
    <property type="component" value="Chromosome 16"/>
</dbReference>
<evidence type="ECO:0000259" key="3">
    <source>
        <dbReference type="PROSITE" id="PS50835"/>
    </source>
</evidence>
<dbReference type="InterPro" id="IPR042757">
    <property type="entry name" value="ESAM"/>
</dbReference>
<dbReference type="SMART" id="SM00409">
    <property type="entry name" value="IG"/>
    <property type="match status" value="1"/>
</dbReference>
<dbReference type="InterPro" id="IPR003599">
    <property type="entry name" value="Ig_sub"/>
</dbReference>
<dbReference type="InterPro" id="IPR036179">
    <property type="entry name" value="Ig-like_dom_sf"/>
</dbReference>
<dbReference type="PANTHER" id="PTHR44549">
    <property type="entry name" value="ENDOTHELIAL CELL-SELECTIVE ADHESION MOLECULE"/>
    <property type="match status" value="1"/>
</dbReference>
<dbReference type="CDD" id="cd00096">
    <property type="entry name" value="Ig"/>
    <property type="match status" value="1"/>
</dbReference>
<sequence>MQKKTDNTNVGSKECTVKYHYKTLSFTSIPSIVAPNLDLRNSTNIDSLIHKIQKAFGANVDDLFKSFFVPHELEKCPYRLFSWCPSRGISDTWPVANISLYLPINRSKISVVPGERVAADRSSSCSSAGQQLNLHHFPMFQVINFSSGEVGYGENEFTGRVGFSAGMPSANLSIFINSTQESDSGRYLCSVIVPGRSGLSGQIAPPPPPVCSLEGDPVLNGNVTLGCRSSQGKPEPQYKWTKAAPTSEIFFSPMQNERHGTLRLSNLTKGMSGKYVCRASNTAGSDSCSVSLDVITSNTGVIAVATLGSVVGLVALVLFLIFILRRTRDTEEEIANEIKEDAQAPKRVSWAKSNTGSDAASKNGTLSSIATTPRPRDPHPPAFHYPYTPVPTSDSGSVVHAYTLRPGDAGPLQGLPGYNGTPSGKLKRPPPPRANGVPPHAPRSPAPTGPPPNDRTDNGAQPQVPHPATPTPKTATLTRKGGITVTVPVQSQAGSLV</sequence>
<evidence type="ECO:0000256" key="2">
    <source>
        <dbReference type="SAM" id="Phobius"/>
    </source>
</evidence>
<evidence type="ECO:0000256" key="1">
    <source>
        <dbReference type="SAM" id="MobiDB-lite"/>
    </source>
</evidence>
<protein>
    <submittedName>
        <fullName evidence="4">Endothelial cell adhesion molecule b</fullName>
    </submittedName>
</protein>
<keyword evidence="2" id="KW-1133">Transmembrane helix</keyword>
<accession>A0A8C5ATW5</accession>
<dbReference type="PANTHER" id="PTHR44549:SF1">
    <property type="entry name" value="ENDOTHELIAL CELL-SELECTIVE ADHESION MOLECULE"/>
    <property type="match status" value="1"/>
</dbReference>
<dbReference type="GO" id="GO:0007156">
    <property type="term" value="P:homophilic cell adhesion via plasma membrane adhesion molecules"/>
    <property type="evidence" value="ECO:0007669"/>
    <property type="project" value="TreeGrafter"/>
</dbReference>
<evidence type="ECO:0000313" key="4">
    <source>
        <dbReference type="Ensembl" id="ENSGMOP00000037270.1"/>
    </source>
</evidence>
<feature type="compositionally biased region" description="Pro residues" evidence="1">
    <location>
        <begin position="431"/>
        <end position="453"/>
    </location>
</feature>
<dbReference type="Gene3D" id="2.60.40.10">
    <property type="entry name" value="Immunoglobulins"/>
    <property type="match status" value="2"/>
</dbReference>
<dbReference type="Ensembl" id="ENSGMOT00000038195.1">
    <property type="protein sequence ID" value="ENSGMOP00000037270.1"/>
    <property type="gene ID" value="ENSGMOG00000023941.1"/>
</dbReference>
<dbReference type="GO" id="GO:0005886">
    <property type="term" value="C:plasma membrane"/>
    <property type="evidence" value="ECO:0007669"/>
    <property type="project" value="TreeGrafter"/>
</dbReference>
<feature type="region of interest" description="Disordered" evidence="1">
    <location>
        <begin position="343"/>
        <end position="482"/>
    </location>
</feature>
<dbReference type="InterPro" id="IPR007110">
    <property type="entry name" value="Ig-like_dom"/>
</dbReference>
<feature type="domain" description="Ig-like" evidence="3">
    <location>
        <begin position="94"/>
        <end position="191"/>
    </location>
</feature>
<feature type="domain" description="Ig-like" evidence="3">
    <location>
        <begin position="205"/>
        <end position="291"/>
    </location>
</feature>